<dbReference type="HOGENOM" id="CLU_493405_0_0_11"/>
<dbReference type="Proteomes" id="UP000006728">
    <property type="component" value="Chromosome"/>
</dbReference>
<name>A4FJP8_SACEN</name>
<reference evidence="1 2" key="1">
    <citation type="journal article" date="2007" name="Nat. Biotechnol.">
        <title>Complete genome sequence of the erythromycin-producing bacterium Saccharopolyspora erythraea NRRL23338.</title>
        <authorList>
            <person name="Oliynyk M."/>
            <person name="Samborskyy M."/>
            <person name="Lester J.B."/>
            <person name="Mironenko T."/>
            <person name="Scott N."/>
            <person name="Dickens S."/>
            <person name="Haydock S.F."/>
            <person name="Leadlay P.F."/>
        </authorList>
    </citation>
    <scope>NUCLEOTIDE SEQUENCE [LARGE SCALE GENOMIC DNA]</scope>
    <source>
        <strain evidence="2">ATCC 11635 / DSM 40517 / JCM 4748 / NBRC 13426 / NCIMB 8594 / NRRL 2338</strain>
    </source>
</reference>
<evidence type="ECO:0000313" key="2">
    <source>
        <dbReference type="Proteomes" id="UP000006728"/>
    </source>
</evidence>
<evidence type="ECO:0000313" key="1">
    <source>
        <dbReference type="EMBL" id="CAM04273.1"/>
    </source>
</evidence>
<organism evidence="1 2">
    <name type="scientific">Saccharopolyspora erythraea (strain ATCC 11635 / DSM 40517 / JCM 4748 / NBRC 13426 / NCIMB 8594 / NRRL 2338)</name>
    <dbReference type="NCBI Taxonomy" id="405948"/>
    <lineage>
        <taxon>Bacteria</taxon>
        <taxon>Bacillati</taxon>
        <taxon>Actinomycetota</taxon>
        <taxon>Actinomycetes</taxon>
        <taxon>Pseudonocardiales</taxon>
        <taxon>Pseudonocardiaceae</taxon>
        <taxon>Saccharopolyspora</taxon>
    </lineage>
</organism>
<keyword evidence="2" id="KW-1185">Reference proteome</keyword>
<dbReference type="AlphaFoldDB" id="A4FJP8"/>
<dbReference type="OrthoDB" id="3653866at2"/>
<dbReference type="STRING" id="405948.SACE_5009"/>
<accession>A4FJP8</accession>
<gene>
    <name evidence="1" type="ordered locus">SACE_5009</name>
</gene>
<sequence length="495" mass="55088">MNDSEVARLRDPLAVLLFQHGTFPATLRELVAALDAAEGPQAVPVQMTFLAGEGSQLPWTEQTRDVARQLRCLVSRGRSEEQTELLVTTGPEADSPAVFLQVLAWDDDNGVFNYYLRVEGTTAWIYAGDSHDALEPATRGQGPFAAHVNGSVVMRELREPWNNWHSSRAGAHDAIPPDSPLRTDPLWRDRQSADVFEKQVAKRCIERWTRARLRAITDRSSIEHPDRLLRHLFQTTTVNLRTTDSESAAIDDSSDLALPLTFLFNLELLEDLGIETPGQAPLVHGGHYRASLARYRFRLEDGQGAQWPGDTHFAFLFPEPALEDNEVVRQAVRSGLLTARFAACALMVDFPNPVYSKRRAALLRHAPTVAALTESGSDLSERTAERITTAAAALGEESPEREFAEMWQLHKDEWKAGLSERLNSYLDAVTEVVATDDGFDSYVLLAESRRRSFAGTALNEFPLLLPRTDIPANLPVLAMRRDGTVMSEPVQQGDR</sequence>
<dbReference type="eggNOG" id="ENOG502Z9MH">
    <property type="taxonomic scope" value="Bacteria"/>
</dbReference>
<dbReference type="KEGG" id="sen:SACE_5009"/>
<protein>
    <submittedName>
        <fullName evidence="1">Uncharacterized protein</fullName>
    </submittedName>
</protein>
<proteinExistence type="predicted"/>
<dbReference type="EMBL" id="AM420293">
    <property type="protein sequence ID" value="CAM04273.1"/>
    <property type="molecule type" value="Genomic_DNA"/>
</dbReference>